<evidence type="ECO:0000256" key="1">
    <source>
        <dbReference type="ARBA" id="ARBA00001947"/>
    </source>
</evidence>
<dbReference type="Gene3D" id="3.30.70.340">
    <property type="entry name" value="Metallocarboxypeptidase-like"/>
    <property type="match status" value="1"/>
</dbReference>
<evidence type="ECO:0000313" key="18">
    <source>
        <dbReference type="Proteomes" id="UP000069272"/>
    </source>
</evidence>
<dbReference type="RefSeq" id="XP_035790912.1">
    <property type="nucleotide sequence ID" value="XM_035935019.1"/>
</dbReference>
<evidence type="ECO:0000256" key="5">
    <source>
        <dbReference type="ARBA" id="ARBA00022645"/>
    </source>
</evidence>
<dbReference type="KEGG" id="aali:118466100"/>
<keyword evidence="18" id="KW-1185">Reference proteome</keyword>
<dbReference type="AlphaFoldDB" id="A0A182F9Y1"/>
<feature type="active site" description="Proton donor/acceptor" evidence="15">
    <location>
        <position position="379"/>
    </location>
</feature>
<evidence type="ECO:0000256" key="8">
    <source>
        <dbReference type="ARBA" id="ARBA00022729"/>
    </source>
</evidence>
<dbReference type="VEuPathDB" id="VectorBase:AALB003309"/>
<dbReference type="CDD" id="cd03860">
    <property type="entry name" value="M14_CP_A-B_like"/>
    <property type="match status" value="1"/>
</dbReference>
<dbReference type="PROSITE" id="PS52035">
    <property type="entry name" value="PEPTIDASE_M14"/>
    <property type="match status" value="1"/>
</dbReference>
<feature type="domain" description="Peptidase M14" evidence="16">
    <location>
        <begin position="122"/>
        <end position="415"/>
    </location>
</feature>
<evidence type="ECO:0000256" key="11">
    <source>
        <dbReference type="ARBA" id="ARBA00023049"/>
    </source>
</evidence>
<keyword evidence="12" id="KW-1015">Disulfide bond</keyword>
<dbReference type="InterPro" id="IPR036990">
    <property type="entry name" value="M14A-like_propep"/>
</dbReference>
<dbReference type="SMART" id="SM00631">
    <property type="entry name" value="Zn_pept"/>
    <property type="match status" value="1"/>
</dbReference>
<evidence type="ECO:0000256" key="3">
    <source>
        <dbReference type="ARBA" id="ARBA00005988"/>
    </source>
</evidence>
<organism evidence="17 18">
    <name type="scientific">Anopheles albimanus</name>
    <name type="common">New world malaria mosquito</name>
    <dbReference type="NCBI Taxonomy" id="7167"/>
    <lineage>
        <taxon>Eukaryota</taxon>
        <taxon>Metazoa</taxon>
        <taxon>Ecdysozoa</taxon>
        <taxon>Arthropoda</taxon>
        <taxon>Hexapoda</taxon>
        <taxon>Insecta</taxon>
        <taxon>Pterygota</taxon>
        <taxon>Neoptera</taxon>
        <taxon>Endopterygota</taxon>
        <taxon>Diptera</taxon>
        <taxon>Nematocera</taxon>
        <taxon>Culicoidea</taxon>
        <taxon>Culicidae</taxon>
        <taxon>Anophelinae</taxon>
        <taxon>Anopheles</taxon>
    </lineage>
</organism>
<name>A0A182F9Y1_ANOAL</name>
<evidence type="ECO:0000256" key="2">
    <source>
        <dbReference type="ARBA" id="ARBA00004613"/>
    </source>
</evidence>
<dbReference type="FunFam" id="3.40.630.10:FF:000040">
    <property type="entry name" value="zinc carboxypeptidase"/>
    <property type="match status" value="1"/>
</dbReference>
<dbReference type="FunFam" id="3.30.70.340:FF:000002">
    <property type="entry name" value="Carboxypeptidase A"/>
    <property type="match status" value="1"/>
</dbReference>
<dbReference type="GO" id="GO:0004181">
    <property type="term" value="F:metallocarboxypeptidase activity"/>
    <property type="evidence" value="ECO:0007669"/>
    <property type="project" value="InterPro"/>
</dbReference>
<dbReference type="STRING" id="7167.A0A182F9Y1"/>
<keyword evidence="9" id="KW-0378">Hydrolase</keyword>
<dbReference type="InterPro" id="IPR003146">
    <property type="entry name" value="M14A_act_pep"/>
</dbReference>
<evidence type="ECO:0000256" key="13">
    <source>
        <dbReference type="ARBA" id="ARBA00057299"/>
    </source>
</evidence>
<evidence type="ECO:0000256" key="12">
    <source>
        <dbReference type="ARBA" id="ARBA00023157"/>
    </source>
</evidence>
<dbReference type="PANTHER" id="PTHR11705:SF60">
    <property type="entry name" value="FI16720P1"/>
    <property type="match status" value="1"/>
</dbReference>
<evidence type="ECO:0000256" key="7">
    <source>
        <dbReference type="ARBA" id="ARBA00022723"/>
    </source>
</evidence>
<comment type="cofactor">
    <cofactor evidence="1">
        <name>Zn(2+)</name>
        <dbReference type="ChEBI" id="CHEBI:29105"/>
    </cofactor>
</comment>
<evidence type="ECO:0000256" key="4">
    <source>
        <dbReference type="ARBA" id="ARBA00022525"/>
    </source>
</evidence>
<keyword evidence="6" id="KW-0645">Protease</keyword>
<dbReference type="VEuPathDB" id="VectorBase:AALB20_036905"/>
<dbReference type="Pfam" id="PF00246">
    <property type="entry name" value="Peptidase_M14"/>
    <property type="match status" value="1"/>
</dbReference>
<evidence type="ECO:0000313" key="17">
    <source>
        <dbReference type="EnsemblMetazoa" id="AALB003309-PA"/>
    </source>
</evidence>
<protein>
    <recommendedName>
        <fullName evidence="14">Zinc carboxypeptidase A 1</fullName>
    </recommendedName>
</protein>
<comment type="similarity">
    <text evidence="3 15">Belongs to the peptidase M14 family.</text>
</comment>
<keyword evidence="11" id="KW-0482">Metalloprotease</keyword>
<dbReference type="InterPro" id="IPR057247">
    <property type="entry name" value="CARBOXYPEPT_ZN_2"/>
</dbReference>
<dbReference type="PROSITE" id="PS00133">
    <property type="entry name" value="CARBOXYPEPT_ZN_2"/>
    <property type="match status" value="1"/>
</dbReference>
<evidence type="ECO:0000256" key="9">
    <source>
        <dbReference type="ARBA" id="ARBA00022801"/>
    </source>
</evidence>
<keyword evidence="4" id="KW-0964">Secreted</keyword>
<dbReference type="Gene3D" id="3.40.630.10">
    <property type="entry name" value="Zn peptidases"/>
    <property type="match status" value="1"/>
</dbReference>
<reference evidence="17 18" key="1">
    <citation type="journal article" date="2017" name="G3 (Bethesda)">
        <title>The Physical Genome Mapping of Anopheles albimanus Corrected Scaffold Misassemblies and Identified Interarm Rearrangements in Genus Anopheles.</title>
        <authorList>
            <person name="Artemov G.N."/>
            <person name="Peery A.N."/>
            <person name="Jiang X."/>
            <person name="Tu Z."/>
            <person name="Stegniy V.N."/>
            <person name="Sharakhova M.V."/>
            <person name="Sharakhov I.V."/>
        </authorList>
    </citation>
    <scope>NUCLEOTIDE SEQUENCE [LARGE SCALE GENOMIC DNA]</scope>
    <source>
        <strain evidence="17 18">ALBI9_A</strain>
    </source>
</reference>
<dbReference type="GO" id="GO:0008270">
    <property type="term" value="F:zinc ion binding"/>
    <property type="evidence" value="ECO:0007669"/>
    <property type="project" value="InterPro"/>
</dbReference>
<dbReference type="OrthoDB" id="3626597at2759"/>
<keyword evidence="8" id="KW-0732">Signal</keyword>
<dbReference type="SUPFAM" id="SSF54897">
    <property type="entry name" value="Protease propeptides/inhibitors"/>
    <property type="match status" value="1"/>
</dbReference>
<dbReference type="Proteomes" id="UP000069272">
    <property type="component" value="Chromosome X"/>
</dbReference>
<sequence length="430" mass="49404">MFPIVTLVVVALLGCVTTNSNIARYDNVRLYRFFIETEEQVQMLQNLESISDSYAFMGHARQVNQNLTVMISAHKIAEITELMSRYQLQGTVLLYNMQALIDEERKWIMPKNTPPEDFNWTHYHHLDSINRWLDWQVSRHSQLELVELSASYENRPLRGVKLFNNPANSAVFVECGIHAREWISPASCTFILNELLTSDRPEVQGLTQNFNWIIFPVVNPDGYRYTFEGDRLWRKNTKPYGVCRGVDLNRNFGSNWNGTGASSDPCRYDFAGGSESSEPETQALVAFLRNYVDRYRIRTYFSIHSFSQLIMFPYGYTSERVRNYDDLVDIGHEGVAAIKRKHGKKYISGALIETIYPSSGGSSDWVYEELDVPISYTFELRGAPDSNNMFLLPADEIIPTAEELMEAFIAMLQKATQLGYYTNNSVKIDL</sequence>
<dbReference type="Pfam" id="PF02244">
    <property type="entry name" value="Propep_M14"/>
    <property type="match status" value="1"/>
</dbReference>
<dbReference type="SUPFAM" id="SSF53187">
    <property type="entry name" value="Zn-dependent exopeptidases"/>
    <property type="match status" value="1"/>
</dbReference>
<keyword evidence="7" id="KW-0479">Metal-binding</keyword>
<proteinExistence type="inferred from homology"/>
<accession>A0A182F9Y1</accession>
<reference evidence="17" key="2">
    <citation type="submission" date="2022-08" db="UniProtKB">
        <authorList>
            <consortium name="EnsemblMetazoa"/>
        </authorList>
    </citation>
    <scope>IDENTIFICATION</scope>
    <source>
        <strain evidence="17">STECLA/ALBI9_A</strain>
    </source>
</reference>
<keyword evidence="10" id="KW-0862">Zinc</keyword>
<comment type="function">
    <text evidence="13">Involved in the digestion of the blood meal.</text>
</comment>
<dbReference type="GO" id="GO:0005615">
    <property type="term" value="C:extracellular space"/>
    <property type="evidence" value="ECO:0007669"/>
    <property type="project" value="TreeGrafter"/>
</dbReference>
<evidence type="ECO:0000259" key="16">
    <source>
        <dbReference type="PROSITE" id="PS52035"/>
    </source>
</evidence>
<evidence type="ECO:0000256" key="10">
    <source>
        <dbReference type="ARBA" id="ARBA00022833"/>
    </source>
</evidence>
<dbReference type="InterPro" id="IPR000834">
    <property type="entry name" value="Peptidase_M14"/>
</dbReference>
<evidence type="ECO:0000256" key="15">
    <source>
        <dbReference type="PROSITE-ProRule" id="PRU01379"/>
    </source>
</evidence>
<dbReference type="GO" id="GO:0006508">
    <property type="term" value="P:proteolysis"/>
    <property type="evidence" value="ECO:0007669"/>
    <property type="project" value="UniProtKB-KW"/>
</dbReference>
<dbReference type="EnsemblMetazoa" id="AALB003309-RA">
    <property type="protein sequence ID" value="AALB003309-PA"/>
    <property type="gene ID" value="AALB003309"/>
</dbReference>
<evidence type="ECO:0000256" key="6">
    <source>
        <dbReference type="ARBA" id="ARBA00022670"/>
    </source>
</evidence>
<dbReference type="PANTHER" id="PTHR11705">
    <property type="entry name" value="PROTEASE FAMILY M14 CARBOXYPEPTIDASE A,B"/>
    <property type="match status" value="1"/>
</dbReference>
<keyword evidence="5" id="KW-0121">Carboxypeptidase</keyword>
<dbReference type="GeneID" id="118466100"/>
<comment type="subcellular location">
    <subcellularLocation>
        <location evidence="2">Secreted</location>
    </subcellularLocation>
</comment>
<evidence type="ECO:0000256" key="14">
    <source>
        <dbReference type="ARBA" id="ARBA00069039"/>
    </source>
</evidence>
<dbReference type="PRINTS" id="PR00765">
    <property type="entry name" value="CRBOXYPTASEA"/>
</dbReference>